<dbReference type="EMBL" id="KB870805">
    <property type="protein sequence ID" value="EOA39749.1"/>
    <property type="molecule type" value="Genomic_DNA"/>
</dbReference>
<dbReference type="GO" id="GO:0003724">
    <property type="term" value="F:RNA helicase activity"/>
    <property type="evidence" value="ECO:0007669"/>
    <property type="project" value="UniProtKB-EC"/>
</dbReference>
<dbReference type="eggNOG" id="KOG0922">
    <property type="taxonomic scope" value="Eukaryota"/>
</dbReference>
<dbReference type="InterPro" id="IPR007502">
    <property type="entry name" value="Helicase-assoc_dom"/>
</dbReference>
<dbReference type="GO" id="GO:0016787">
    <property type="term" value="F:hydrolase activity"/>
    <property type="evidence" value="ECO:0007669"/>
    <property type="project" value="UniProtKB-KW"/>
</dbReference>
<dbReference type="CDD" id="cd17978">
    <property type="entry name" value="DEXHc_DHX33"/>
    <property type="match status" value="1"/>
</dbReference>
<dbReference type="GO" id="GO:0005730">
    <property type="term" value="C:nucleolus"/>
    <property type="evidence" value="ECO:0007669"/>
    <property type="project" value="TreeGrafter"/>
</dbReference>
<evidence type="ECO:0000259" key="10">
    <source>
        <dbReference type="PROSITE" id="PS51194"/>
    </source>
</evidence>
<keyword evidence="4" id="KW-0378">Hydrolase</keyword>
<dbReference type="InterPro" id="IPR003593">
    <property type="entry name" value="AAA+_ATPase"/>
</dbReference>
<dbReference type="InterPro" id="IPR001650">
    <property type="entry name" value="Helicase_C-like"/>
</dbReference>
<dbReference type="Proteomes" id="UP000029121">
    <property type="component" value="Unassembled WGS sequence"/>
</dbReference>
<reference evidence="12" key="1">
    <citation type="journal article" date="2013" name="Nat. Genet.">
        <title>The Capsella rubella genome and the genomic consequences of rapid mating system evolution.</title>
        <authorList>
            <person name="Slotte T."/>
            <person name="Hazzouri K.M."/>
            <person name="Agren J.A."/>
            <person name="Koenig D."/>
            <person name="Maumus F."/>
            <person name="Guo Y.L."/>
            <person name="Steige K."/>
            <person name="Platts A.E."/>
            <person name="Escobar J.S."/>
            <person name="Newman L.K."/>
            <person name="Wang W."/>
            <person name="Mandakova T."/>
            <person name="Vello E."/>
            <person name="Smith L.M."/>
            <person name="Henz S.R."/>
            <person name="Steffen J."/>
            <person name="Takuno S."/>
            <person name="Brandvain Y."/>
            <person name="Coop G."/>
            <person name="Andolfatto P."/>
            <person name="Hu T.T."/>
            <person name="Blanchette M."/>
            <person name="Clark R.M."/>
            <person name="Quesneville H."/>
            <person name="Nordborg M."/>
            <person name="Gaut B.S."/>
            <person name="Lysak M.A."/>
            <person name="Jenkins J."/>
            <person name="Grimwood J."/>
            <person name="Chapman J."/>
            <person name="Prochnik S."/>
            <person name="Shu S."/>
            <person name="Rokhsar D."/>
            <person name="Schmutz J."/>
            <person name="Weigel D."/>
            <person name="Wright S.I."/>
        </authorList>
    </citation>
    <scope>NUCLEOTIDE SEQUENCE [LARGE SCALE GENOMIC DNA]</scope>
    <source>
        <strain evidence="12">cv. Monte Gargano</strain>
    </source>
</reference>
<dbReference type="SUPFAM" id="SSF52540">
    <property type="entry name" value="P-loop containing nucleoside triphosphate hydrolases"/>
    <property type="match status" value="1"/>
</dbReference>
<proteinExistence type="predicted"/>
<dbReference type="Pfam" id="PF07717">
    <property type="entry name" value="OB_NTP_bind"/>
    <property type="match status" value="1"/>
</dbReference>
<evidence type="ECO:0000256" key="8">
    <source>
        <dbReference type="SAM" id="MobiDB-lite"/>
    </source>
</evidence>
<gene>
    <name evidence="11" type="ORF">CARUB_v10008395mg</name>
</gene>
<sequence length="742" mass="84078">MPSMAQREFRSSVQNSKPNPKFPTVSHFSMRQKIAEHRRSLPIATVEKRLIEEVRKNDILIVVGETGSGKTTQLPQFLYNAGFCREGKMVGITQPRRIAAVTVAKRVAEECEVELGQKVGYSIRFDDTTSNLTRLKYMTDGLLLREALLDPHLSRYSVIIVDEAHDRSVHTDVLLALLKKIQRTRSKPTGEKTEIGNLALEVQTNTRDENVPQQNGVSRGCQGRKLSPLKLIIMSASLDARVFSEYFGGAKAVHVQGRQFPVDILYTVHPESDYIDAALVTIFQIHLEEKPGDILVFLTGQDEIESVERLVQERLQHLPEDKRKLLPVPIFSALPSEQQMKAFAPAPTGFRKVILATNIAETSITIPGIRYVIDPGFVKARSYDPRKGMESLDVVPASKAQTLQRRYGWKKLGVLPPIICAFWFIFGFYFSGRAGREVPGKCFRLYPEREFEKLEDSTKPEIKRCNLSNIILQLKALGIDDIVGFDFIDRPSSGAIVKALAELHALGALTDDGKLEDPAGYQMSRLPLEPIYSKALILANQYNCLEEMLITVAVLTVESIFYDPREKREEARTAKNHFASVEGDHLTYLSVYRESDEFLEKKKVAGSGNNIDKIMKKWCKENFVNSRSLKHARDIYRQIREHVEQMGFNVSSCGNDMLEFRRCLAASFFLKAALRQLDGTYRAMESGEVVHIHPTSVLFRAKPECVIFDELMQTSKKYIKNLTRIDPLWLTELAPHHYKTAE</sequence>
<dbReference type="InterPro" id="IPR011709">
    <property type="entry name" value="DEAD-box_helicase_OB_fold"/>
</dbReference>
<dbReference type="GO" id="GO:0003725">
    <property type="term" value="F:double-stranded RNA binding"/>
    <property type="evidence" value="ECO:0007669"/>
    <property type="project" value="TreeGrafter"/>
</dbReference>
<evidence type="ECO:0000256" key="1">
    <source>
        <dbReference type="ARBA" id="ARBA00012552"/>
    </source>
</evidence>
<dbReference type="STRING" id="81985.R0IBA5"/>
<evidence type="ECO:0000256" key="4">
    <source>
        <dbReference type="ARBA" id="ARBA00022801"/>
    </source>
</evidence>
<keyword evidence="2" id="KW-0508">mRNA splicing</keyword>
<dbReference type="PANTHER" id="PTHR18934">
    <property type="entry name" value="ATP-DEPENDENT RNA HELICASE"/>
    <property type="match status" value="1"/>
</dbReference>
<keyword evidence="5" id="KW-0347">Helicase</keyword>
<dbReference type="InterPro" id="IPR014001">
    <property type="entry name" value="Helicase_ATP-bd"/>
</dbReference>
<dbReference type="SMART" id="SM00490">
    <property type="entry name" value="HELICc"/>
    <property type="match status" value="1"/>
</dbReference>
<dbReference type="GO" id="GO:0045943">
    <property type="term" value="P:positive regulation of transcription by RNA polymerase I"/>
    <property type="evidence" value="ECO:0007669"/>
    <property type="project" value="TreeGrafter"/>
</dbReference>
<dbReference type="SMART" id="SM00847">
    <property type="entry name" value="HA2"/>
    <property type="match status" value="1"/>
</dbReference>
<dbReference type="Pfam" id="PF00271">
    <property type="entry name" value="Helicase_C"/>
    <property type="match status" value="1"/>
</dbReference>
<protein>
    <recommendedName>
        <fullName evidence="1">RNA helicase</fullName>
        <ecNumber evidence="1">3.6.4.13</ecNumber>
    </recommendedName>
</protein>
<dbReference type="GO" id="GO:0005524">
    <property type="term" value="F:ATP binding"/>
    <property type="evidence" value="ECO:0007669"/>
    <property type="project" value="UniProtKB-KW"/>
</dbReference>
<organism evidence="11 12">
    <name type="scientific">Capsella rubella</name>
    <dbReference type="NCBI Taxonomy" id="81985"/>
    <lineage>
        <taxon>Eukaryota</taxon>
        <taxon>Viridiplantae</taxon>
        <taxon>Streptophyta</taxon>
        <taxon>Embryophyta</taxon>
        <taxon>Tracheophyta</taxon>
        <taxon>Spermatophyta</taxon>
        <taxon>Magnoliopsida</taxon>
        <taxon>eudicotyledons</taxon>
        <taxon>Gunneridae</taxon>
        <taxon>Pentapetalae</taxon>
        <taxon>rosids</taxon>
        <taxon>malvids</taxon>
        <taxon>Brassicales</taxon>
        <taxon>Brassicaceae</taxon>
        <taxon>Camelineae</taxon>
        <taxon>Capsella</taxon>
    </lineage>
</organism>
<evidence type="ECO:0000256" key="5">
    <source>
        <dbReference type="ARBA" id="ARBA00022806"/>
    </source>
</evidence>
<feature type="domain" description="Helicase ATP-binding" evidence="9">
    <location>
        <begin position="51"/>
        <end position="256"/>
    </location>
</feature>
<dbReference type="Gene3D" id="3.40.50.300">
    <property type="entry name" value="P-loop containing nucleotide triphosphate hydrolases"/>
    <property type="match status" value="2"/>
</dbReference>
<keyword evidence="3" id="KW-0547">Nucleotide-binding</keyword>
<comment type="catalytic activity">
    <reaction evidence="7">
        <text>ATP + H2O = ADP + phosphate + H(+)</text>
        <dbReference type="Rhea" id="RHEA:13065"/>
        <dbReference type="ChEBI" id="CHEBI:15377"/>
        <dbReference type="ChEBI" id="CHEBI:15378"/>
        <dbReference type="ChEBI" id="CHEBI:30616"/>
        <dbReference type="ChEBI" id="CHEBI:43474"/>
        <dbReference type="ChEBI" id="CHEBI:456216"/>
        <dbReference type="EC" id="3.6.4.13"/>
    </reaction>
</comment>
<dbReference type="SMART" id="SM00487">
    <property type="entry name" value="DEXDc"/>
    <property type="match status" value="1"/>
</dbReference>
<evidence type="ECO:0000256" key="3">
    <source>
        <dbReference type="ARBA" id="ARBA00022741"/>
    </source>
</evidence>
<feature type="region of interest" description="Disordered" evidence="8">
    <location>
        <begin position="1"/>
        <end position="24"/>
    </location>
</feature>
<dbReference type="Pfam" id="PF21010">
    <property type="entry name" value="HA2_C"/>
    <property type="match status" value="1"/>
</dbReference>
<dbReference type="SMART" id="SM00382">
    <property type="entry name" value="AAA"/>
    <property type="match status" value="1"/>
</dbReference>
<dbReference type="EC" id="3.6.4.13" evidence="1"/>
<dbReference type="FunFam" id="3.40.50.300:FF:000145">
    <property type="entry name" value="probable ATP-dependent RNA helicase DHX40"/>
    <property type="match status" value="1"/>
</dbReference>
<dbReference type="InterPro" id="IPR027417">
    <property type="entry name" value="P-loop_NTPase"/>
</dbReference>
<keyword evidence="2" id="KW-0507">mRNA processing</keyword>
<evidence type="ECO:0000256" key="2">
    <source>
        <dbReference type="ARBA" id="ARBA00022728"/>
    </source>
</evidence>
<dbReference type="Gene3D" id="1.20.120.1080">
    <property type="match status" value="1"/>
</dbReference>
<dbReference type="PROSITE" id="PS51194">
    <property type="entry name" value="HELICASE_CTER"/>
    <property type="match status" value="1"/>
</dbReference>
<evidence type="ECO:0000313" key="12">
    <source>
        <dbReference type="Proteomes" id="UP000029121"/>
    </source>
</evidence>
<evidence type="ECO:0000313" key="11">
    <source>
        <dbReference type="EMBL" id="EOA39749.1"/>
    </source>
</evidence>
<name>R0IBA5_9BRAS</name>
<dbReference type="AlphaFoldDB" id="R0IBA5"/>
<dbReference type="InterPro" id="IPR011545">
    <property type="entry name" value="DEAD/DEAH_box_helicase_dom"/>
</dbReference>
<keyword evidence="2" id="KW-0747">Spliceosome</keyword>
<dbReference type="PANTHER" id="PTHR18934:SF118">
    <property type="entry name" value="ATP-DEPENDENT RNA HELICASE DHX33"/>
    <property type="match status" value="1"/>
</dbReference>
<dbReference type="Pfam" id="PF00270">
    <property type="entry name" value="DEAD"/>
    <property type="match status" value="1"/>
</dbReference>
<evidence type="ECO:0000256" key="7">
    <source>
        <dbReference type="ARBA" id="ARBA00047984"/>
    </source>
</evidence>
<accession>R0IBA5</accession>
<dbReference type="CDD" id="cd18791">
    <property type="entry name" value="SF2_C_RHA"/>
    <property type="match status" value="1"/>
</dbReference>
<dbReference type="PROSITE" id="PS51192">
    <property type="entry name" value="HELICASE_ATP_BIND_1"/>
    <property type="match status" value="1"/>
</dbReference>
<keyword evidence="12" id="KW-1185">Reference proteome</keyword>
<evidence type="ECO:0000259" key="9">
    <source>
        <dbReference type="PROSITE" id="PS51192"/>
    </source>
</evidence>
<keyword evidence="6" id="KW-0067">ATP-binding</keyword>
<feature type="domain" description="Helicase C-terminal" evidence="10">
    <location>
        <begin position="281"/>
        <end position="478"/>
    </location>
</feature>
<evidence type="ECO:0000256" key="6">
    <source>
        <dbReference type="ARBA" id="ARBA00022840"/>
    </source>
</evidence>
<dbReference type="GO" id="GO:0005681">
    <property type="term" value="C:spliceosomal complex"/>
    <property type="evidence" value="ECO:0007669"/>
    <property type="project" value="UniProtKB-KW"/>
</dbReference>